<accession>A0A229UKP2</accession>
<protein>
    <submittedName>
        <fullName evidence="2">Spore maturation protein cgeB</fullName>
    </submittedName>
</protein>
<comment type="caution">
    <text evidence="2">The sequence shown here is derived from an EMBL/GenBank/DDBJ whole genome shotgun (WGS) entry which is preliminary data.</text>
</comment>
<evidence type="ECO:0000259" key="1">
    <source>
        <dbReference type="Pfam" id="PF13524"/>
    </source>
</evidence>
<sequence>MARKASRAQAPAIQSTAAWRKGWDRGYQLGNGYGYHFGRCEAVIRQMNPAPLGWWNIRVLYITSGKGFPYSPLDQSIIEALKGLVRELVILTPMQDFTSAARKLRPDYVLVLDGLNVSVEEIDKVRAEGIRTAIWLTDDPYYTDITVNMVTHYNYVFTLELECVAFYQRAGVGQTHYLPFGANASVFRPKMIPIQYRKEISFIGSGYWNRIAVFDRIAPYLAARNTYISGIWWDRLRQYKLLSSRIQLNKWMGAEETSSFYNGSRIVINMHRAHDDKNFNNNSQGIQAVSPNPRTFEIAGCGTLQLTDVRSDLLRFYTPDVEIVTYASAEELVHKLDYYLHHEEERRAIALNALRRTFGEHTYAHRLSQMLRLVFG</sequence>
<dbReference type="EMBL" id="NMQW01000046">
    <property type="protein sequence ID" value="OXM83479.1"/>
    <property type="molecule type" value="Genomic_DNA"/>
</dbReference>
<keyword evidence="3" id="KW-1185">Reference proteome</keyword>
<dbReference type="OrthoDB" id="110463at2"/>
<dbReference type="Pfam" id="PF13524">
    <property type="entry name" value="Glyco_trans_1_2"/>
    <property type="match status" value="1"/>
</dbReference>
<dbReference type="RefSeq" id="WP_094017696.1">
    <property type="nucleotide sequence ID" value="NZ_NMQW01000046.1"/>
</dbReference>
<gene>
    <name evidence="2" type="ORF">CF651_25495</name>
</gene>
<reference evidence="2 3" key="1">
    <citation type="submission" date="2017-07" db="EMBL/GenBank/DDBJ databases">
        <title>Genome sequencing and assembly of Paenibacillus rigui.</title>
        <authorList>
            <person name="Mayilraj S."/>
        </authorList>
    </citation>
    <scope>NUCLEOTIDE SEQUENCE [LARGE SCALE GENOMIC DNA]</scope>
    <source>
        <strain evidence="2 3">JCM 16352</strain>
    </source>
</reference>
<dbReference type="Proteomes" id="UP000215509">
    <property type="component" value="Unassembled WGS sequence"/>
</dbReference>
<organism evidence="2 3">
    <name type="scientific">Paenibacillus rigui</name>
    <dbReference type="NCBI Taxonomy" id="554312"/>
    <lineage>
        <taxon>Bacteria</taxon>
        <taxon>Bacillati</taxon>
        <taxon>Bacillota</taxon>
        <taxon>Bacilli</taxon>
        <taxon>Bacillales</taxon>
        <taxon>Paenibacillaceae</taxon>
        <taxon>Paenibacillus</taxon>
    </lineage>
</organism>
<name>A0A229UKP2_9BACL</name>
<evidence type="ECO:0000313" key="3">
    <source>
        <dbReference type="Proteomes" id="UP000215509"/>
    </source>
</evidence>
<dbReference type="AlphaFoldDB" id="A0A229UKP2"/>
<feature type="domain" description="Spore protein YkvP/CgeB glycosyl transferase-like" evidence="1">
    <location>
        <begin position="224"/>
        <end position="371"/>
    </location>
</feature>
<evidence type="ECO:0000313" key="2">
    <source>
        <dbReference type="EMBL" id="OXM83479.1"/>
    </source>
</evidence>
<dbReference type="InterPro" id="IPR055259">
    <property type="entry name" value="YkvP/CgeB_Glyco_trans-like"/>
</dbReference>
<proteinExistence type="predicted"/>